<protein>
    <submittedName>
        <fullName evidence="8">Response regulator</fullName>
    </submittedName>
</protein>
<dbReference type="GO" id="GO:0006355">
    <property type="term" value="P:regulation of DNA-templated transcription"/>
    <property type="evidence" value="ECO:0007669"/>
    <property type="project" value="InterPro"/>
</dbReference>
<feature type="modified residue" description="4-aspartylphosphate" evidence="5">
    <location>
        <position position="52"/>
    </location>
</feature>
<dbReference type="Pfam" id="PF00196">
    <property type="entry name" value="GerE"/>
    <property type="match status" value="1"/>
</dbReference>
<dbReference type="InterPro" id="IPR039420">
    <property type="entry name" value="WalR-like"/>
</dbReference>
<keyword evidence="9" id="KW-1185">Reference proteome</keyword>
<feature type="domain" description="HTH luxR-type" evidence="6">
    <location>
        <begin position="142"/>
        <end position="213"/>
    </location>
</feature>
<evidence type="ECO:0000256" key="4">
    <source>
        <dbReference type="ARBA" id="ARBA00023163"/>
    </source>
</evidence>
<dbReference type="PANTHER" id="PTHR43214">
    <property type="entry name" value="TWO-COMPONENT RESPONSE REGULATOR"/>
    <property type="match status" value="1"/>
</dbReference>
<dbReference type="GO" id="GO:0003677">
    <property type="term" value="F:DNA binding"/>
    <property type="evidence" value="ECO:0007669"/>
    <property type="project" value="UniProtKB-KW"/>
</dbReference>
<dbReference type="SMART" id="SM00421">
    <property type="entry name" value="HTH_LUXR"/>
    <property type="match status" value="1"/>
</dbReference>
<dbReference type="PANTHER" id="PTHR43214:SF24">
    <property type="entry name" value="TRANSCRIPTIONAL REGULATORY PROTEIN NARL-RELATED"/>
    <property type="match status" value="1"/>
</dbReference>
<sequence length="238" mass="25390">MRVALAEDSLLLREGLVRLLEEAGCDVVAAVGDGVQLVEAVVRERPEVAVVDVRMPPSFTDEGLRAALEVRDRAPGTAILVLSQYVEESYAADLLATGGGVGYLLKDRVAALEELSDALERLVAGGTVLDPTVVAQLLTARRARPVERLTEREREVLGLVAEGRTNAAIARALVVTPKAVEKHISSIFDKLDLPPSDDDHRRVLAVLAWLRDGPAGGDHPSARGQKATLAAARLPFSS</sequence>
<accession>A0A7J9UY15</accession>
<dbReference type="RefSeq" id="WP_152232263.1">
    <property type="nucleotide sequence ID" value="NZ_BAAAOT010000014.1"/>
</dbReference>
<dbReference type="EMBL" id="WHPD01002736">
    <property type="protein sequence ID" value="MPV89528.1"/>
    <property type="molecule type" value="Genomic_DNA"/>
</dbReference>
<evidence type="ECO:0000256" key="1">
    <source>
        <dbReference type="ARBA" id="ARBA00022553"/>
    </source>
</evidence>
<proteinExistence type="predicted"/>
<dbReference type="OrthoDB" id="9808843at2"/>
<comment type="caution">
    <text evidence="8">The sequence shown here is derived from an EMBL/GenBank/DDBJ whole genome shotgun (WGS) entry which is preliminary data.</text>
</comment>
<evidence type="ECO:0000256" key="2">
    <source>
        <dbReference type="ARBA" id="ARBA00023015"/>
    </source>
</evidence>
<keyword evidence="2" id="KW-0805">Transcription regulation</keyword>
<dbReference type="InterPro" id="IPR016032">
    <property type="entry name" value="Sig_transdc_resp-reg_C-effctor"/>
</dbReference>
<dbReference type="CDD" id="cd17535">
    <property type="entry name" value="REC_NarL-like"/>
    <property type="match status" value="1"/>
</dbReference>
<dbReference type="Pfam" id="PF00072">
    <property type="entry name" value="Response_reg"/>
    <property type="match status" value="1"/>
</dbReference>
<dbReference type="SUPFAM" id="SSF46894">
    <property type="entry name" value="C-terminal effector domain of the bipartite response regulators"/>
    <property type="match status" value="1"/>
</dbReference>
<keyword evidence="1 5" id="KW-0597">Phosphoprotein</keyword>
<evidence type="ECO:0000256" key="3">
    <source>
        <dbReference type="ARBA" id="ARBA00023125"/>
    </source>
</evidence>
<dbReference type="AlphaFoldDB" id="A0A7J9UY15"/>
<name>A0A7J9UY15_9MICO</name>
<keyword evidence="3" id="KW-0238">DNA-binding</keyword>
<gene>
    <name evidence="8" type="ORF">GB882_12695</name>
</gene>
<dbReference type="GO" id="GO:0000160">
    <property type="term" value="P:phosphorelay signal transduction system"/>
    <property type="evidence" value="ECO:0007669"/>
    <property type="project" value="InterPro"/>
</dbReference>
<dbReference type="PROSITE" id="PS50043">
    <property type="entry name" value="HTH_LUXR_2"/>
    <property type="match status" value="1"/>
</dbReference>
<dbReference type="SMART" id="SM00448">
    <property type="entry name" value="REC"/>
    <property type="match status" value="1"/>
</dbReference>
<reference evidence="8 9" key="1">
    <citation type="submission" date="2019-10" db="EMBL/GenBank/DDBJ databases">
        <title>Georgenia wutianyii sp. nov. and Georgenia yuyongxinii sp. nov. isolated from plateau pika (Ochotona curzoniae) in the Qinghai-Tibet plateau of China.</title>
        <authorList>
            <person name="Tian Z."/>
        </authorList>
    </citation>
    <scope>NUCLEOTIDE SEQUENCE [LARGE SCALE GENOMIC DNA]</scope>
    <source>
        <strain evidence="8 9">JCM 15130</strain>
    </source>
</reference>
<dbReference type="Gene3D" id="3.40.50.2300">
    <property type="match status" value="1"/>
</dbReference>
<dbReference type="CDD" id="cd06170">
    <property type="entry name" value="LuxR_C_like"/>
    <property type="match status" value="1"/>
</dbReference>
<dbReference type="PRINTS" id="PR00038">
    <property type="entry name" value="HTHLUXR"/>
</dbReference>
<evidence type="ECO:0000313" key="9">
    <source>
        <dbReference type="Proteomes" id="UP000429644"/>
    </source>
</evidence>
<evidence type="ECO:0000313" key="8">
    <source>
        <dbReference type="EMBL" id="MPV89528.1"/>
    </source>
</evidence>
<evidence type="ECO:0000259" key="7">
    <source>
        <dbReference type="PROSITE" id="PS50110"/>
    </source>
</evidence>
<dbReference type="PROSITE" id="PS50110">
    <property type="entry name" value="RESPONSE_REGULATORY"/>
    <property type="match status" value="1"/>
</dbReference>
<dbReference type="InterPro" id="IPR001789">
    <property type="entry name" value="Sig_transdc_resp-reg_receiver"/>
</dbReference>
<keyword evidence="4" id="KW-0804">Transcription</keyword>
<evidence type="ECO:0000259" key="6">
    <source>
        <dbReference type="PROSITE" id="PS50043"/>
    </source>
</evidence>
<dbReference type="Proteomes" id="UP000429644">
    <property type="component" value="Unassembled WGS sequence"/>
</dbReference>
<dbReference type="InterPro" id="IPR000792">
    <property type="entry name" value="Tscrpt_reg_LuxR_C"/>
</dbReference>
<dbReference type="InterPro" id="IPR058245">
    <property type="entry name" value="NreC/VraR/RcsB-like_REC"/>
</dbReference>
<dbReference type="SUPFAM" id="SSF52172">
    <property type="entry name" value="CheY-like"/>
    <property type="match status" value="1"/>
</dbReference>
<organism evidence="8 9">
    <name type="scientific">Georgenia ruanii</name>
    <dbReference type="NCBI Taxonomy" id="348442"/>
    <lineage>
        <taxon>Bacteria</taxon>
        <taxon>Bacillati</taxon>
        <taxon>Actinomycetota</taxon>
        <taxon>Actinomycetes</taxon>
        <taxon>Micrococcales</taxon>
        <taxon>Bogoriellaceae</taxon>
        <taxon>Georgenia</taxon>
    </lineage>
</organism>
<dbReference type="InterPro" id="IPR011006">
    <property type="entry name" value="CheY-like_superfamily"/>
</dbReference>
<feature type="domain" description="Response regulatory" evidence="7">
    <location>
        <begin position="2"/>
        <end position="121"/>
    </location>
</feature>
<evidence type="ECO:0000256" key="5">
    <source>
        <dbReference type="PROSITE-ProRule" id="PRU00169"/>
    </source>
</evidence>